<dbReference type="SUPFAM" id="SSF55961">
    <property type="entry name" value="Bet v1-like"/>
    <property type="match status" value="1"/>
</dbReference>
<protein>
    <submittedName>
        <fullName evidence="1">SRPBCC family protein</fullName>
    </submittedName>
</protein>
<dbReference type="Proteomes" id="UP001589896">
    <property type="component" value="Unassembled WGS sequence"/>
</dbReference>
<evidence type="ECO:0000313" key="2">
    <source>
        <dbReference type="Proteomes" id="UP001589896"/>
    </source>
</evidence>
<accession>A0ABV6RPB7</accession>
<dbReference type="Gene3D" id="3.30.530.20">
    <property type="match status" value="1"/>
</dbReference>
<dbReference type="Pfam" id="PF10604">
    <property type="entry name" value="Polyketide_cyc2"/>
    <property type="match status" value="1"/>
</dbReference>
<evidence type="ECO:0000313" key="1">
    <source>
        <dbReference type="EMBL" id="MFC0678646.1"/>
    </source>
</evidence>
<dbReference type="RefSeq" id="WP_386668674.1">
    <property type="nucleotide sequence ID" value="NZ_JBHLTG010000002.1"/>
</dbReference>
<reference evidence="1 2" key="1">
    <citation type="submission" date="2024-09" db="EMBL/GenBank/DDBJ databases">
        <authorList>
            <person name="Sun Q."/>
            <person name="Mori K."/>
        </authorList>
    </citation>
    <scope>NUCLEOTIDE SEQUENCE [LARGE SCALE GENOMIC DNA]</scope>
    <source>
        <strain evidence="1 2">KCTC 23076</strain>
    </source>
</reference>
<sequence>MTEAFSASTNVAAPPERVWATITDWSRAPEWMPGTSSFRLEGPLRPGTVLHYTARGKERTSTVTAVAPERSLTLASTVGKVHAAYTYVLTPAAGGTRVDLTADVRTSGAMRLLARVIRAAIAKADSGQLDRLKRLIESLHPA</sequence>
<gene>
    <name evidence="1" type="ORF">ACFFGH_12420</name>
</gene>
<comment type="caution">
    <text evidence="1">The sequence shown here is derived from an EMBL/GenBank/DDBJ whole genome shotgun (WGS) entry which is preliminary data.</text>
</comment>
<proteinExistence type="predicted"/>
<dbReference type="EMBL" id="JBHLTG010000002">
    <property type="protein sequence ID" value="MFC0678646.1"/>
    <property type="molecule type" value="Genomic_DNA"/>
</dbReference>
<keyword evidence="2" id="KW-1185">Reference proteome</keyword>
<dbReference type="InterPro" id="IPR019587">
    <property type="entry name" value="Polyketide_cyclase/dehydratase"/>
</dbReference>
<dbReference type="InterPro" id="IPR023393">
    <property type="entry name" value="START-like_dom_sf"/>
</dbReference>
<organism evidence="1 2">
    <name type="scientific">Lysobacter korlensis</name>
    <dbReference type="NCBI Taxonomy" id="553636"/>
    <lineage>
        <taxon>Bacteria</taxon>
        <taxon>Pseudomonadati</taxon>
        <taxon>Pseudomonadota</taxon>
        <taxon>Gammaproteobacteria</taxon>
        <taxon>Lysobacterales</taxon>
        <taxon>Lysobacteraceae</taxon>
        <taxon>Lysobacter</taxon>
    </lineage>
</organism>
<name>A0ABV6RPB7_9GAMM</name>